<proteinExistence type="predicted"/>
<reference evidence="3 4" key="1">
    <citation type="submission" date="2018-10" db="EMBL/GenBank/DDBJ databases">
        <authorList>
            <person name="Chen W.-M."/>
        </authorList>
    </citation>
    <scope>NUCLEOTIDE SEQUENCE [LARGE SCALE GENOMIC DNA]</scope>
    <source>
        <strain evidence="3 4">THS-13</strain>
    </source>
</reference>
<evidence type="ECO:0000313" key="4">
    <source>
        <dbReference type="Proteomes" id="UP000282106"/>
    </source>
</evidence>
<dbReference type="Pfam" id="PF01075">
    <property type="entry name" value="Glyco_transf_9"/>
    <property type="match status" value="1"/>
</dbReference>
<gene>
    <name evidence="3" type="ORF">ED208_06915</name>
</gene>
<dbReference type="GO" id="GO:0005829">
    <property type="term" value="C:cytosol"/>
    <property type="evidence" value="ECO:0007669"/>
    <property type="project" value="TreeGrafter"/>
</dbReference>
<keyword evidence="4" id="KW-1185">Reference proteome</keyword>
<dbReference type="FunCoup" id="A0A3N0VH69">
    <property type="interactions" value="212"/>
</dbReference>
<protein>
    <submittedName>
        <fullName evidence="3">Glycosyltransferase family 9 protein</fullName>
    </submittedName>
</protein>
<comment type="caution">
    <text evidence="3">The sequence shown here is derived from an EMBL/GenBank/DDBJ whole genome shotgun (WGS) entry which is preliminary data.</text>
</comment>
<keyword evidence="1" id="KW-0328">Glycosyltransferase</keyword>
<dbReference type="GO" id="GO:0008713">
    <property type="term" value="F:ADP-heptose-lipopolysaccharide heptosyltransferase activity"/>
    <property type="evidence" value="ECO:0007669"/>
    <property type="project" value="TreeGrafter"/>
</dbReference>
<dbReference type="SUPFAM" id="SSF53756">
    <property type="entry name" value="UDP-Glycosyltransferase/glycogen phosphorylase"/>
    <property type="match status" value="1"/>
</dbReference>
<dbReference type="InParanoid" id="A0A3N0VH69"/>
<dbReference type="CDD" id="cd03789">
    <property type="entry name" value="GT9_LPS_heptosyltransferase"/>
    <property type="match status" value="1"/>
</dbReference>
<dbReference type="PANTHER" id="PTHR30160">
    <property type="entry name" value="TETRAACYLDISACCHARIDE 4'-KINASE-RELATED"/>
    <property type="match status" value="1"/>
</dbReference>
<sequence length="324" mass="35551">MGDLVIATALLDGLRQAWPGVEIDWLVQSEFAGLLRSQPAIHEVHVWERRAWGRLLRRGRWLNLLRTVLEFRRRLRARRYDWVIDAQGLAKSRALAWLAGGRRRIGYTSKEPLAGLLHETVVRQKEAAPGRERIGGEHAPMLRQLTGTEIGAPRLSRPEGQPARPATLVLAPFTTRPQKHWPEAYLRQLIEQLAARGESLSLLGGPGDRAAAARILEGLPAGSVNNLVGATSLSEALSWIADARALIGVDTGLTHMGIAYDRPTVAIFGSTLPYRTGGRAPLRVLWKGLPCSPCARKPTCGGRFDCLTGIHPTEVLKALDEVLA</sequence>
<dbReference type="PANTHER" id="PTHR30160:SF19">
    <property type="entry name" value="LIPOPOLYSACCHARIDE HEPTOSYLTRANSFERASE 1"/>
    <property type="match status" value="1"/>
</dbReference>
<dbReference type="InterPro" id="IPR002201">
    <property type="entry name" value="Glyco_trans_9"/>
</dbReference>
<evidence type="ECO:0000313" key="3">
    <source>
        <dbReference type="EMBL" id="ROH92093.1"/>
    </source>
</evidence>
<keyword evidence="2 3" id="KW-0808">Transferase</keyword>
<accession>A0A3N0VH69</accession>
<dbReference type="AlphaFoldDB" id="A0A3N0VH69"/>
<dbReference type="GO" id="GO:0009244">
    <property type="term" value="P:lipopolysaccharide core region biosynthetic process"/>
    <property type="evidence" value="ECO:0007669"/>
    <property type="project" value="TreeGrafter"/>
</dbReference>
<organism evidence="3 4">
    <name type="scientific">Stagnimonas aquatica</name>
    <dbReference type="NCBI Taxonomy" id="2689987"/>
    <lineage>
        <taxon>Bacteria</taxon>
        <taxon>Pseudomonadati</taxon>
        <taxon>Pseudomonadota</taxon>
        <taxon>Gammaproteobacteria</taxon>
        <taxon>Nevskiales</taxon>
        <taxon>Nevskiaceae</taxon>
        <taxon>Stagnimonas</taxon>
    </lineage>
</organism>
<evidence type="ECO:0000256" key="1">
    <source>
        <dbReference type="ARBA" id="ARBA00022676"/>
    </source>
</evidence>
<dbReference type="InterPro" id="IPR051199">
    <property type="entry name" value="LPS_LOS_Heptosyltrfase"/>
</dbReference>
<dbReference type="EMBL" id="RJVO01000002">
    <property type="protein sequence ID" value="ROH92093.1"/>
    <property type="molecule type" value="Genomic_DNA"/>
</dbReference>
<dbReference type="Proteomes" id="UP000282106">
    <property type="component" value="Unassembled WGS sequence"/>
</dbReference>
<dbReference type="Gene3D" id="3.40.50.2000">
    <property type="entry name" value="Glycogen Phosphorylase B"/>
    <property type="match status" value="2"/>
</dbReference>
<name>A0A3N0VH69_9GAMM</name>
<evidence type="ECO:0000256" key="2">
    <source>
        <dbReference type="ARBA" id="ARBA00022679"/>
    </source>
</evidence>